<evidence type="ECO:0000313" key="5">
    <source>
        <dbReference type="EMBL" id="MCK8141999.1"/>
    </source>
</evidence>
<evidence type="ECO:0000256" key="1">
    <source>
        <dbReference type="ARBA" id="ARBA00017922"/>
    </source>
</evidence>
<dbReference type="InterPro" id="IPR035986">
    <property type="entry name" value="PKD_dom_sf"/>
</dbReference>
<evidence type="ECO:0000259" key="4">
    <source>
        <dbReference type="Pfam" id="PF16820"/>
    </source>
</evidence>
<feature type="signal peptide" evidence="3">
    <location>
        <begin position="1"/>
        <end position="18"/>
    </location>
</feature>
<feature type="domain" description="Bacteroidetes PKD-like" evidence="4">
    <location>
        <begin position="25"/>
        <end position="91"/>
    </location>
</feature>
<dbReference type="SUPFAM" id="SSF49299">
    <property type="entry name" value="PKD domain"/>
    <property type="match status" value="1"/>
</dbReference>
<dbReference type="AlphaFoldDB" id="A0A9X2BKZ3"/>
<dbReference type="Proteomes" id="UP001139260">
    <property type="component" value="Unassembled WGS sequence"/>
</dbReference>
<keyword evidence="5" id="KW-0449">Lipoprotein</keyword>
<proteinExistence type="predicted"/>
<dbReference type="RefSeq" id="WP_248428295.1">
    <property type="nucleotide sequence ID" value="NZ_JALNUB010000005.1"/>
</dbReference>
<name>A0A9X2BKZ3_9FLAO</name>
<accession>A0A9X2BKZ3</accession>
<organism evidence="5 6">
    <name type="scientific">Flavobacterium pygoscelis</name>
    <dbReference type="NCBI Taxonomy" id="2893176"/>
    <lineage>
        <taxon>Bacteria</taxon>
        <taxon>Pseudomonadati</taxon>
        <taxon>Bacteroidota</taxon>
        <taxon>Flavobacteriia</taxon>
        <taxon>Flavobacteriales</taxon>
        <taxon>Flavobacteriaceae</taxon>
        <taxon>Flavobacterium</taxon>
    </lineage>
</organism>
<dbReference type="EMBL" id="JALNUB010000005">
    <property type="protein sequence ID" value="MCK8141999.1"/>
    <property type="molecule type" value="Genomic_DNA"/>
</dbReference>
<sequence>MKKILFALSLIFTLAACSDDEIASPEIEITTPSGGFAVDKMQWLRIAPELKNADNATYTWSLDGKEIANTVNLLYTFSEAGSHNLVFKVKNEGAETSKTFTITVNEKSYFNKITRVFDYLPAPGQSINKLPTATANDTDETMRLAAETKLTANNMISLGGFGGYVTFGFDHTIINKEGNDFIVLGNAFENNAEPGIIMVSYDANGNGKADDEWYEIAGSEYNKPTTIKNYEITYYKPESEPVSPTELNYIKWTDNQNQTGYISKNQYNKQSYYPLWKGATVTFKGTFLKSNLEKKSFWVTPAYEWGYADNWSNMDEKAQIDISWAVDKNGKPVKLAAIDFIKVYSSNRAENSSTGEVSTEVSGFTDLNLK</sequence>
<feature type="chain" id="PRO_5040875837" description="Type IV secretion system putative lipoprotein virB7" evidence="3">
    <location>
        <begin position="19"/>
        <end position="370"/>
    </location>
</feature>
<reference evidence="5" key="1">
    <citation type="submission" date="2022-04" db="EMBL/GenBank/DDBJ databases">
        <title>Flavobacterium pygoscelis sp. nov. isolated from Chinstrap chick (Pygoscelis antarcticus).</title>
        <authorList>
            <person name="Irgang R."/>
            <person name="Poblete-Morales M."/>
            <person name="Avendano-Herrera R."/>
        </authorList>
    </citation>
    <scope>NUCLEOTIDE SEQUENCE</scope>
    <source>
        <strain evidence="5">I-SCBP12n</strain>
    </source>
</reference>
<gene>
    <name evidence="5" type="ORF">MW871_08850</name>
</gene>
<comment type="caution">
    <text evidence="5">The sequence shown here is derived from an EMBL/GenBank/DDBJ whole genome shotgun (WGS) entry which is preliminary data.</text>
</comment>
<evidence type="ECO:0000256" key="3">
    <source>
        <dbReference type="SAM" id="SignalP"/>
    </source>
</evidence>
<evidence type="ECO:0000313" key="6">
    <source>
        <dbReference type="Proteomes" id="UP001139260"/>
    </source>
</evidence>
<dbReference type="PROSITE" id="PS51257">
    <property type="entry name" value="PROKAR_LIPOPROTEIN"/>
    <property type="match status" value="1"/>
</dbReference>
<dbReference type="InterPro" id="IPR013783">
    <property type="entry name" value="Ig-like_fold"/>
</dbReference>
<protein>
    <recommendedName>
        <fullName evidence="1">Type IV secretion system putative lipoprotein virB7</fullName>
    </recommendedName>
</protein>
<dbReference type="Pfam" id="PF16820">
    <property type="entry name" value="PKD_3"/>
    <property type="match status" value="1"/>
</dbReference>
<dbReference type="InterPro" id="IPR012640">
    <property type="entry name" value="Membr_lipoprot_lipid_attach_CS"/>
</dbReference>
<dbReference type="Gene3D" id="2.60.40.10">
    <property type="entry name" value="Immunoglobulins"/>
    <property type="match status" value="1"/>
</dbReference>
<evidence type="ECO:0000256" key="2">
    <source>
        <dbReference type="ARBA" id="ARBA00022729"/>
    </source>
</evidence>
<keyword evidence="6" id="KW-1185">Reference proteome</keyword>
<dbReference type="Pfam" id="PF08139">
    <property type="entry name" value="LPAM_1"/>
    <property type="match status" value="1"/>
</dbReference>
<keyword evidence="2 3" id="KW-0732">Signal</keyword>
<dbReference type="InterPro" id="IPR041696">
    <property type="entry name" value="PKD_3"/>
</dbReference>